<accession>A0AAE0TYN4</accession>
<evidence type="ECO:0000313" key="2">
    <source>
        <dbReference type="EMBL" id="KAK3384265.1"/>
    </source>
</evidence>
<sequence>MASITSRSTISPSVSASPVSASSAVPSASTMPTSIKSTKDGDPPTVRFTNTQDLFDVIDSTTGDFLTVTNVSLDQFTEIERERDTGRRTGQKKRYRKFRFRRYNANSQILIITIPTDLHEALHLGIYERYRDQLVRNGREGGWKSIGSATLRAGDHPGGDGGEGDSTGGPRPERVGAGNWPTLVIEAGHSETLPELQKDMRWWFQASNHAVKIVLLAKFDDEEHHILLEKWEEEISSPQGAITRSRDAAISQQNGVLNPVNRQSITITRDETTNPVSYNVTRGALVLGFRLLFLRNPGPQEGDFVLSIQDLQLYAENVWAELPRSD</sequence>
<gene>
    <name evidence="2" type="ORF">B0T24DRAFT_77741</name>
</gene>
<protein>
    <submittedName>
        <fullName evidence="2">Uncharacterized protein</fullName>
    </submittedName>
</protein>
<reference evidence="2" key="2">
    <citation type="submission" date="2023-06" db="EMBL/GenBank/DDBJ databases">
        <authorList>
            <consortium name="Lawrence Berkeley National Laboratory"/>
            <person name="Haridas S."/>
            <person name="Hensen N."/>
            <person name="Bonometti L."/>
            <person name="Westerberg I."/>
            <person name="Brannstrom I.O."/>
            <person name="Guillou S."/>
            <person name="Cros-Aarteil S."/>
            <person name="Calhoun S."/>
            <person name="Kuo A."/>
            <person name="Mondo S."/>
            <person name="Pangilinan J."/>
            <person name="Riley R."/>
            <person name="Labutti K."/>
            <person name="Andreopoulos B."/>
            <person name="Lipzen A."/>
            <person name="Chen C."/>
            <person name="Yanf M."/>
            <person name="Daum C."/>
            <person name="Ng V."/>
            <person name="Clum A."/>
            <person name="Steindorff A."/>
            <person name="Ohm R."/>
            <person name="Martin F."/>
            <person name="Silar P."/>
            <person name="Natvig D."/>
            <person name="Lalanne C."/>
            <person name="Gautier V."/>
            <person name="Ament-Velasquez S.L."/>
            <person name="Kruys A."/>
            <person name="Hutchinson M.I."/>
            <person name="Powell A.J."/>
            <person name="Barry K."/>
            <person name="Miller A.N."/>
            <person name="Grigoriev I.V."/>
            <person name="Debuchy R."/>
            <person name="Gladieux P."/>
            <person name="Thoren M.H."/>
            <person name="Johannesson H."/>
        </authorList>
    </citation>
    <scope>NUCLEOTIDE SEQUENCE</scope>
    <source>
        <strain evidence="2">CBS 958.72</strain>
    </source>
</reference>
<evidence type="ECO:0000313" key="3">
    <source>
        <dbReference type="Proteomes" id="UP001287356"/>
    </source>
</evidence>
<feature type="region of interest" description="Disordered" evidence="1">
    <location>
        <begin position="1"/>
        <end position="46"/>
    </location>
</feature>
<dbReference type="AlphaFoldDB" id="A0AAE0TYN4"/>
<organism evidence="2 3">
    <name type="scientific">Lasiosphaeria ovina</name>
    <dbReference type="NCBI Taxonomy" id="92902"/>
    <lineage>
        <taxon>Eukaryota</taxon>
        <taxon>Fungi</taxon>
        <taxon>Dikarya</taxon>
        <taxon>Ascomycota</taxon>
        <taxon>Pezizomycotina</taxon>
        <taxon>Sordariomycetes</taxon>
        <taxon>Sordariomycetidae</taxon>
        <taxon>Sordariales</taxon>
        <taxon>Lasiosphaeriaceae</taxon>
        <taxon>Lasiosphaeria</taxon>
    </lineage>
</organism>
<keyword evidence="3" id="KW-1185">Reference proteome</keyword>
<feature type="compositionally biased region" description="Low complexity" evidence="1">
    <location>
        <begin position="1"/>
        <end position="34"/>
    </location>
</feature>
<dbReference type="Proteomes" id="UP001287356">
    <property type="component" value="Unassembled WGS sequence"/>
</dbReference>
<dbReference type="EMBL" id="JAULSN010000001">
    <property type="protein sequence ID" value="KAK3384265.1"/>
    <property type="molecule type" value="Genomic_DNA"/>
</dbReference>
<comment type="caution">
    <text evidence="2">The sequence shown here is derived from an EMBL/GenBank/DDBJ whole genome shotgun (WGS) entry which is preliminary data.</text>
</comment>
<reference evidence="2" key="1">
    <citation type="journal article" date="2023" name="Mol. Phylogenet. Evol.">
        <title>Genome-scale phylogeny and comparative genomics of the fungal order Sordariales.</title>
        <authorList>
            <person name="Hensen N."/>
            <person name="Bonometti L."/>
            <person name="Westerberg I."/>
            <person name="Brannstrom I.O."/>
            <person name="Guillou S."/>
            <person name="Cros-Aarteil S."/>
            <person name="Calhoun S."/>
            <person name="Haridas S."/>
            <person name="Kuo A."/>
            <person name="Mondo S."/>
            <person name="Pangilinan J."/>
            <person name="Riley R."/>
            <person name="LaButti K."/>
            <person name="Andreopoulos B."/>
            <person name="Lipzen A."/>
            <person name="Chen C."/>
            <person name="Yan M."/>
            <person name="Daum C."/>
            <person name="Ng V."/>
            <person name="Clum A."/>
            <person name="Steindorff A."/>
            <person name="Ohm R.A."/>
            <person name="Martin F."/>
            <person name="Silar P."/>
            <person name="Natvig D.O."/>
            <person name="Lalanne C."/>
            <person name="Gautier V."/>
            <person name="Ament-Velasquez S.L."/>
            <person name="Kruys A."/>
            <person name="Hutchinson M.I."/>
            <person name="Powell A.J."/>
            <person name="Barry K."/>
            <person name="Miller A.N."/>
            <person name="Grigoriev I.V."/>
            <person name="Debuchy R."/>
            <person name="Gladieux P."/>
            <person name="Hiltunen Thoren M."/>
            <person name="Johannesson H."/>
        </authorList>
    </citation>
    <scope>NUCLEOTIDE SEQUENCE</scope>
    <source>
        <strain evidence="2">CBS 958.72</strain>
    </source>
</reference>
<name>A0AAE0TYN4_9PEZI</name>
<feature type="region of interest" description="Disordered" evidence="1">
    <location>
        <begin position="146"/>
        <end position="177"/>
    </location>
</feature>
<evidence type="ECO:0000256" key="1">
    <source>
        <dbReference type="SAM" id="MobiDB-lite"/>
    </source>
</evidence>
<proteinExistence type="predicted"/>